<dbReference type="RefSeq" id="XP_044553563.1">
    <property type="nucleotide sequence ID" value="XM_044690085.1"/>
</dbReference>
<reference evidence="3 4" key="1">
    <citation type="journal article" date="2018" name="BMC Genomics">
        <title>The genome of Naegleria lovaniensis, the basis for a comparative approach to unravel pathogenicity factors of the human pathogenic amoeba N. fowleri.</title>
        <authorList>
            <person name="Liechti N."/>
            <person name="Schurch N."/>
            <person name="Bruggmann R."/>
            <person name="Wittwer M."/>
        </authorList>
    </citation>
    <scope>NUCLEOTIDE SEQUENCE [LARGE SCALE GENOMIC DNA]</scope>
    <source>
        <strain evidence="3 4">ATCC 30569</strain>
    </source>
</reference>
<dbReference type="Proteomes" id="UP000816034">
    <property type="component" value="Unassembled WGS sequence"/>
</dbReference>
<accession>A0AA88H0Q7</accession>
<evidence type="ECO:0000313" key="3">
    <source>
        <dbReference type="EMBL" id="KAG2389571.1"/>
    </source>
</evidence>
<evidence type="ECO:0000256" key="2">
    <source>
        <dbReference type="SAM" id="Phobius"/>
    </source>
</evidence>
<keyword evidence="2" id="KW-1133">Transmembrane helix</keyword>
<keyword evidence="2" id="KW-0812">Transmembrane</keyword>
<comment type="caution">
    <text evidence="3">The sequence shown here is derived from an EMBL/GenBank/DDBJ whole genome shotgun (WGS) entry which is preliminary data.</text>
</comment>
<keyword evidence="4" id="KW-1185">Reference proteome</keyword>
<dbReference type="Pfam" id="PF14329">
    <property type="entry name" value="DUF4386"/>
    <property type="match status" value="1"/>
</dbReference>
<feature type="transmembrane region" description="Helical" evidence="2">
    <location>
        <begin position="73"/>
        <end position="94"/>
    </location>
</feature>
<feature type="transmembrane region" description="Helical" evidence="2">
    <location>
        <begin position="101"/>
        <end position="121"/>
    </location>
</feature>
<dbReference type="EMBL" id="PYSW02000007">
    <property type="protein sequence ID" value="KAG2389571.1"/>
    <property type="molecule type" value="Genomic_DNA"/>
</dbReference>
<sequence length="236" mass="26271">MLSSRRSSSSSGLSGSSNSPRMASLVSGISLILMFFVAMYSEMFVRVAMIQPNEKETTRSNIIQNRIQFQSGLVGYLVILACDIISAISMYQVFKSISVALSWWVGCLRMIYSVIFGYAILQLFKGYAVVMSDGKDFMDYFNSYESIWAFGLMIFGVHLVLLGILARRSSFVAKWISLMIVVAGVAYFLDNLLKLTYSNYENVKTVLTLCVAIPGIVGEVGLAVAFLTFYRSSRKN</sequence>
<feature type="transmembrane region" description="Helical" evidence="2">
    <location>
        <begin position="205"/>
        <end position="230"/>
    </location>
</feature>
<gene>
    <name evidence="3" type="ORF">C9374_014131</name>
</gene>
<feature type="region of interest" description="Disordered" evidence="1">
    <location>
        <begin position="1"/>
        <end position="21"/>
    </location>
</feature>
<dbReference type="InterPro" id="IPR025495">
    <property type="entry name" value="DUF4386"/>
</dbReference>
<feature type="transmembrane region" description="Helical" evidence="2">
    <location>
        <begin position="172"/>
        <end position="189"/>
    </location>
</feature>
<name>A0AA88H0Q7_NAELO</name>
<keyword evidence="2" id="KW-0472">Membrane</keyword>
<feature type="compositionally biased region" description="Low complexity" evidence="1">
    <location>
        <begin position="1"/>
        <end position="17"/>
    </location>
</feature>
<feature type="transmembrane region" description="Helical" evidence="2">
    <location>
        <begin position="21"/>
        <end position="40"/>
    </location>
</feature>
<dbReference type="GeneID" id="68106584"/>
<protein>
    <submittedName>
        <fullName evidence="3">Uncharacterized protein</fullName>
    </submittedName>
</protein>
<proteinExistence type="predicted"/>
<feature type="transmembrane region" description="Helical" evidence="2">
    <location>
        <begin position="147"/>
        <end position="165"/>
    </location>
</feature>
<evidence type="ECO:0000256" key="1">
    <source>
        <dbReference type="SAM" id="MobiDB-lite"/>
    </source>
</evidence>
<evidence type="ECO:0000313" key="4">
    <source>
        <dbReference type="Proteomes" id="UP000816034"/>
    </source>
</evidence>
<organism evidence="3 4">
    <name type="scientific">Naegleria lovaniensis</name>
    <name type="common">Amoeba</name>
    <dbReference type="NCBI Taxonomy" id="51637"/>
    <lineage>
        <taxon>Eukaryota</taxon>
        <taxon>Discoba</taxon>
        <taxon>Heterolobosea</taxon>
        <taxon>Tetramitia</taxon>
        <taxon>Eutetramitia</taxon>
        <taxon>Vahlkampfiidae</taxon>
        <taxon>Naegleria</taxon>
    </lineage>
</organism>
<dbReference type="AlphaFoldDB" id="A0AA88H0Q7"/>